<sequence length="260" mass="29779">PSSTPLNASDRRGKGARTRLFPHPANGGYYLLRAGEWVEVDKGFHKAISNFIKKKVRVEPCEAGFKGIDISDDAAKKNLEGKFNAEVVVRKPTAILFDRAKLQIGAGRKDKEFCDILDMTHDGGIRIIHCKPHKDASSINYLFSQAKFYCDAFLRDDVFLKEIREFINNPPCSQKGAYLSYIRDNIDEIRGNDYVVCLWLLYNEKEKCPKKENIPLISQFELKLMHDHLRRHCKFKDVILRFVPVKVKTYTSIKKPGATT</sequence>
<protein>
    <submittedName>
        <fullName evidence="1">TIGR04141 family sporadically distributed protein</fullName>
    </submittedName>
</protein>
<dbReference type="RefSeq" id="WP_211552077.1">
    <property type="nucleotide sequence ID" value="NZ_JAGTUF010000045.1"/>
</dbReference>
<keyword evidence="2" id="KW-1185">Reference proteome</keyword>
<gene>
    <name evidence="1" type="ORF">KEC16_19510</name>
</gene>
<evidence type="ECO:0000313" key="1">
    <source>
        <dbReference type="EMBL" id="MBR9973913.1"/>
    </source>
</evidence>
<dbReference type="Proteomes" id="UP000680714">
    <property type="component" value="Unassembled WGS sequence"/>
</dbReference>
<accession>A0ABS5IJF4</accession>
<evidence type="ECO:0000313" key="2">
    <source>
        <dbReference type="Proteomes" id="UP000680714"/>
    </source>
</evidence>
<reference evidence="1 2" key="1">
    <citation type="submission" date="2021-04" db="EMBL/GenBank/DDBJ databases">
        <title>Magnetospirillum sulfuroxidans sp. nov., a facultative chemolithoautotrophic sulfur-oxidizing alphaproteobacterium isolated from freshwater sediment and proposals for Paramagetospirillum gen. nov., and Magnetospirillaceae fam. nov.</title>
        <authorList>
            <person name="Koziaeva V."/>
            <person name="Geelhoed J.S."/>
            <person name="Sorokin D.Y."/>
            <person name="Grouzdev D.S."/>
        </authorList>
    </citation>
    <scope>NUCLEOTIDE SEQUENCE [LARGE SCALE GENOMIC DNA]</scope>
    <source>
        <strain evidence="1 2">J10</strain>
    </source>
</reference>
<name>A0ABS5IJF4_9PROT</name>
<dbReference type="Pfam" id="PF19614">
    <property type="entry name" value="DUF6119"/>
    <property type="match status" value="1"/>
</dbReference>
<dbReference type="InterPro" id="IPR026487">
    <property type="entry name" value="CHP04141"/>
</dbReference>
<dbReference type="NCBIfam" id="TIGR04141">
    <property type="entry name" value="TIGR04141 family sporadically distributed protein"/>
    <property type="match status" value="1"/>
</dbReference>
<comment type="caution">
    <text evidence="1">The sequence shown here is derived from an EMBL/GenBank/DDBJ whole genome shotgun (WGS) entry which is preliminary data.</text>
</comment>
<feature type="non-terminal residue" evidence="1">
    <location>
        <position position="1"/>
    </location>
</feature>
<proteinExistence type="predicted"/>
<dbReference type="EMBL" id="JAGTUF010000045">
    <property type="protein sequence ID" value="MBR9973913.1"/>
    <property type="molecule type" value="Genomic_DNA"/>
</dbReference>
<organism evidence="1 2">
    <name type="scientific">Magnetospirillum sulfuroxidans</name>
    <dbReference type="NCBI Taxonomy" id="611300"/>
    <lineage>
        <taxon>Bacteria</taxon>
        <taxon>Pseudomonadati</taxon>
        <taxon>Pseudomonadota</taxon>
        <taxon>Alphaproteobacteria</taxon>
        <taxon>Rhodospirillales</taxon>
        <taxon>Rhodospirillaceae</taxon>
        <taxon>Magnetospirillum</taxon>
    </lineage>
</organism>